<protein>
    <submittedName>
        <fullName evidence="2">Uncharacterized protein</fullName>
    </submittedName>
</protein>
<keyword evidence="3" id="KW-1185">Reference proteome</keyword>
<dbReference type="EMBL" id="MK570053">
    <property type="protein sequence ID" value="QDI73908.1"/>
    <property type="molecule type" value="Genomic_DNA"/>
</dbReference>
<dbReference type="GeneID" id="55015656"/>
<dbReference type="RefSeq" id="YP_010772848.1">
    <property type="nucleotide sequence ID" value="NC_074656.1"/>
</dbReference>
<dbReference type="KEGG" id="vg:80402575"/>
<dbReference type="EMBL" id="MK570054">
    <property type="protein sequence ID" value="QDI73956.1"/>
    <property type="molecule type" value="Genomic_DNA"/>
</dbReference>
<reference evidence="2 3" key="1">
    <citation type="submission" date="2019-02" db="EMBL/GenBank/DDBJ databases">
        <title>Spindle-shaped viruses infect a marine ammonia-oxidizing thaumarchaeon.</title>
        <authorList>
            <person name="Kim J.-G."/>
            <person name="Kim S.-J."/>
            <person name="Rhee S.-K."/>
        </authorList>
    </citation>
    <scope>NUCLEOTIDE SEQUENCE [LARGE SCALE GENOMIC DNA]</scope>
    <source>
        <strain evidence="1">NSV1</strain>
        <strain evidence="2">NSV3</strain>
    </source>
</reference>
<evidence type="ECO:0000313" key="2">
    <source>
        <dbReference type="EMBL" id="QDI73956.1"/>
    </source>
</evidence>
<evidence type="ECO:0000313" key="1">
    <source>
        <dbReference type="EMBL" id="QDI73908.1"/>
    </source>
</evidence>
<dbReference type="GeneID" id="80402575"/>
<dbReference type="Proteomes" id="UP000316651">
    <property type="component" value="Segment"/>
</dbReference>
<dbReference type="KEGG" id="vg:55015656"/>
<evidence type="ECO:0000313" key="3">
    <source>
        <dbReference type="Proteomes" id="UP000316651"/>
    </source>
</evidence>
<name>A0A514K2V0_9VIRU</name>
<organism evidence="2">
    <name type="scientific">Nitrosopumilus spindle-shaped virus</name>
    <dbReference type="NCBI Taxonomy" id="2508184"/>
    <lineage>
        <taxon>Viruses</taxon>
        <taxon>Viruses incertae sedis</taxon>
        <taxon>Thaspiviridae</taxon>
        <taxon>Nitmarvirus</taxon>
        <taxon>Nitmarvirus maris</taxon>
        <taxon>Nitmarvirus NSV1</taxon>
    </lineage>
</organism>
<sequence length="104" mass="12258">MDKQKVIIYQGRTSPFSPTCIEIMDYFLSYPDLYHTAMTVSLYLEKSSDSVKNCMNLLLKNSYLTKKLDSGHVYFITKENMEFWATDFKNHILNQHEIEKAKFS</sequence>
<accession>A0A514K2V0</accession>
<proteinExistence type="predicted"/>
<dbReference type="RefSeq" id="YP_009824129.1">
    <property type="nucleotide sequence ID" value="NC_048199.1"/>
</dbReference>